<keyword evidence="3" id="KW-1185">Reference proteome</keyword>
<dbReference type="AlphaFoldDB" id="A0AAD4QKX4"/>
<name>A0AAD4QKX4_9AGAM</name>
<dbReference type="Proteomes" id="UP001203297">
    <property type="component" value="Unassembled WGS sequence"/>
</dbReference>
<sequence>MSKDSSLLLQTPCIRYFAGLSAIAALQSVSAIEEVSMGQPLSQVIECMRAVRVDLSVFATGFLGAFLVSRLSLGRKFSTSLSDPYPSVPGEPCEAAVRTVGRWRVLGEEMFSDLPLPSFQHLSASLSVSSVDLSQPLIEDEECEDLTALRSMDSLYDMADLKEAIKYHRSLLFALRNSLLDKCSPCGSQQTSTATRSTVPSHLPPA</sequence>
<feature type="compositionally biased region" description="Polar residues" evidence="1">
    <location>
        <begin position="187"/>
        <end position="200"/>
    </location>
</feature>
<evidence type="ECO:0000313" key="3">
    <source>
        <dbReference type="Proteomes" id="UP001203297"/>
    </source>
</evidence>
<comment type="caution">
    <text evidence="2">The sequence shown here is derived from an EMBL/GenBank/DDBJ whole genome shotgun (WGS) entry which is preliminary data.</text>
</comment>
<evidence type="ECO:0000256" key="1">
    <source>
        <dbReference type="SAM" id="MobiDB-lite"/>
    </source>
</evidence>
<proteinExistence type="predicted"/>
<feature type="region of interest" description="Disordered" evidence="1">
    <location>
        <begin position="187"/>
        <end position="206"/>
    </location>
</feature>
<protein>
    <submittedName>
        <fullName evidence="2">Uncharacterized protein</fullName>
    </submittedName>
</protein>
<reference evidence="2" key="1">
    <citation type="journal article" date="2022" name="New Phytol.">
        <title>Evolutionary transition to the ectomycorrhizal habit in the genomes of a hyperdiverse lineage of mushroom-forming fungi.</title>
        <authorList>
            <person name="Looney B."/>
            <person name="Miyauchi S."/>
            <person name="Morin E."/>
            <person name="Drula E."/>
            <person name="Courty P.E."/>
            <person name="Kohler A."/>
            <person name="Kuo A."/>
            <person name="LaButti K."/>
            <person name="Pangilinan J."/>
            <person name="Lipzen A."/>
            <person name="Riley R."/>
            <person name="Andreopoulos W."/>
            <person name="He G."/>
            <person name="Johnson J."/>
            <person name="Nolan M."/>
            <person name="Tritt A."/>
            <person name="Barry K.W."/>
            <person name="Grigoriev I.V."/>
            <person name="Nagy L.G."/>
            <person name="Hibbett D."/>
            <person name="Henrissat B."/>
            <person name="Matheny P.B."/>
            <person name="Labbe J."/>
            <person name="Martin F.M."/>
        </authorList>
    </citation>
    <scope>NUCLEOTIDE SEQUENCE</scope>
    <source>
        <strain evidence="2">BPL690</strain>
    </source>
</reference>
<dbReference type="EMBL" id="WTXG01000060">
    <property type="protein sequence ID" value="KAI0295331.1"/>
    <property type="molecule type" value="Genomic_DNA"/>
</dbReference>
<gene>
    <name evidence="2" type="ORF">B0F90DRAFT_1820600</name>
</gene>
<organism evidence="2 3">
    <name type="scientific">Multifurca ochricompacta</name>
    <dbReference type="NCBI Taxonomy" id="376703"/>
    <lineage>
        <taxon>Eukaryota</taxon>
        <taxon>Fungi</taxon>
        <taxon>Dikarya</taxon>
        <taxon>Basidiomycota</taxon>
        <taxon>Agaricomycotina</taxon>
        <taxon>Agaricomycetes</taxon>
        <taxon>Russulales</taxon>
        <taxon>Russulaceae</taxon>
        <taxon>Multifurca</taxon>
    </lineage>
</organism>
<evidence type="ECO:0000313" key="2">
    <source>
        <dbReference type="EMBL" id="KAI0295331.1"/>
    </source>
</evidence>
<accession>A0AAD4QKX4</accession>